<evidence type="ECO:0000256" key="6">
    <source>
        <dbReference type="ARBA" id="ARBA00022741"/>
    </source>
</evidence>
<dbReference type="Gene3D" id="1.10.510.10">
    <property type="entry name" value="Transferase(Phosphotransferase) domain 1"/>
    <property type="match status" value="1"/>
</dbReference>
<dbReference type="FunFam" id="3.30.200.20:FF:000228">
    <property type="entry name" value="Serine/threonine-protein kinase BIK1"/>
    <property type="match status" value="1"/>
</dbReference>
<keyword evidence="5" id="KW-0808">Transferase</keyword>
<dbReference type="CDD" id="cd14066">
    <property type="entry name" value="STKc_IRAK"/>
    <property type="match status" value="1"/>
</dbReference>
<dbReference type="KEGG" id="pda:103696856"/>
<keyword evidence="9" id="KW-0675">Receptor</keyword>
<evidence type="ECO:0000313" key="13">
    <source>
        <dbReference type="Proteomes" id="UP000228380"/>
    </source>
</evidence>
<evidence type="ECO:0000256" key="4">
    <source>
        <dbReference type="ARBA" id="ARBA00022553"/>
    </source>
</evidence>
<dbReference type="EC" id="2.7.11.1" evidence="2"/>
<dbReference type="InterPro" id="IPR000719">
    <property type="entry name" value="Prot_kinase_dom"/>
</dbReference>
<dbReference type="InterPro" id="IPR050823">
    <property type="entry name" value="Plant_Ser_Thr_Prot_Kinase"/>
</dbReference>
<keyword evidence="13" id="KW-1185">Reference proteome</keyword>
<protein>
    <recommendedName>
        <fullName evidence="2">non-specific serine/threonine protein kinase</fullName>
        <ecNumber evidence="2">2.7.11.1</ecNumber>
    </recommendedName>
</protein>
<dbReference type="Proteomes" id="UP000228380">
    <property type="component" value="Chromosome 2"/>
</dbReference>
<evidence type="ECO:0000256" key="10">
    <source>
        <dbReference type="PROSITE-ProRule" id="PRU10141"/>
    </source>
</evidence>
<feature type="domain" description="Protein kinase" evidence="12">
    <location>
        <begin position="84"/>
        <end position="369"/>
    </location>
</feature>
<organism evidence="13 14">
    <name type="scientific">Phoenix dactylifera</name>
    <name type="common">Date palm</name>
    <dbReference type="NCBI Taxonomy" id="42345"/>
    <lineage>
        <taxon>Eukaryota</taxon>
        <taxon>Viridiplantae</taxon>
        <taxon>Streptophyta</taxon>
        <taxon>Embryophyta</taxon>
        <taxon>Tracheophyta</taxon>
        <taxon>Spermatophyta</taxon>
        <taxon>Magnoliopsida</taxon>
        <taxon>Liliopsida</taxon>
        <taxon>Arecaceae</taxon>
        <taxon>Coryphoideae</taxon>
        <taxon>Phoeniceae</taxon>
        <taxon>Phoenix</taxon>
    </lineage>
</organism>
<dbReference type="FunFam" id="1.10.510.10:FF:000146">
    <property type="entry name" value="LRR receptor-like serine/threonine-protein kinase IOS1"/>
    <property type="match status" value="1"/>
</dbReference>
<dbReference type="AlphaFoldDB" id="A0A8B7BHE0"/>
<proteinExistence type="predicted"/>
<evidence type="ECO:0000256" key="5">
    <source>
        <dbReference type="ARBA" id="ARBA00022679"/>
    </source>
</evidence>
<keyword evidence="7" id="KW-0418">Kinase</keyword>
<keyword evidence="8 10" id="KW-0067">ATP-binding</keyword>
<dbReference type="InterPro" id="IPR017441">
    <property type="entry name" value="Protein_kinase_ATP_BS"/>
</dbReference>
<reference evidence="13" key="1">
    <citation type="journal article" date="2019" name="Nat. Commun.">
        <title>Genome-wide association mapping of date palm fruit traits.</title>
        <authorList>
            <person name="Hazzouri K.M."/>
            <person name="Gros-Balthazard M."/>
            <person name="Flowers J.M."/>
            <person name="Copetti D."/>
            <person name="Lemansour A."/>
            <person name="Lebrun M."/>
            <person name="Masmoudi K."/>
            <person name="Ferrand S."/>
            <person name="Dhar M.I."/>
            <person name="Fresquez Z.A."/>
            <person name="Rosas U."/>
            <person name="Zhang J."/>
            <person name="Talag J."/>
            <person name="Lee S."/>
            <person name="Kudrna D."/>
            <person name="Powell R.F."/>
            <person name="Leitch I.J."/>
            <person name="Krueger R.R."/>
            <person name="Wing R.A."/>
            <person name="Amiri K.M.A."/>
            <person name="Purugganan M.D."/>
        </authorList>
    </citation>
    <scope>NUCLEOTIDE SEQUENCE [LARGE SCALE GENOMIC DNA]</scope>
    <source>
        <strain evidence="13">cv. Khalas</strain>
    </source>
</reference>
<dbReference type="InterPro" id="IPR011009">
    <property type="entry name" value="Kinase-like_dom_sf"/>
</dbReference>
<reference evidence="14" key="2">
    <citation type="submission" date="2025-08" db="UniProtKB">
        <authorList>
            <consortium name="RefSeq"/>
        </authorList>
    </citation>
    <scope>IDENTIFICATION</scope>
    <source>
        <tissue evidence="14">Young leaves</tissue>
    </source>
</reference>
<accession>A0A8B7BHE0</accession>
<dbReference type="Pfam" id="PF00069">
    <property type="entry name" value="Pkinase"/>
    <property type="match status" value="1"/>
</dbReference>
<evidence type="ECO:0000256" key="2">
    <source>
        <dbReference type="ARBA" id="ARBA00012513"/>
    </source>
</evidence>
<feature type="binding site" evidence="10">
    <location>
        <position position="118"/>
    </location>
    <ligand>
        <name>ATP</name>
        <dbReference type="ChEBI" id="CHEBI:30616"/>
    </ligand>
</feature>
<dbReference type="SUPFAM" id="SSF56112">
    <property type="entry name" value="Protein kinase-like (PK-like)"/>
    <property type="match status" value="1"/>
</dbReference>
<evidence type="ECO:0000256" key="7">
    <source>
        <dbReference type="ARBA" id="ARBA00022777"/>
    </source>
</evidence>
<feature type="region of interest" description="Disordered" evidence="11">
    <location>
        <begin position="1"/>
        <end position="46"/>
    </location>
</feature>
<feature type="compositionally biased region" description="Low complexity" evidence="11">
    <location>
        <begin position="17"/>
        <end position="29"/>
    </location>
</feature>
<sequence length="428" mass="48722">MKCFPFSNGKKREPQARRSPSSMSSSTMSTDRDMRRSGSELNSLSVSDMSADSIGRSQFPSFSQRPSNLRTFTFEELRNATRNFSHSLMIGEGGFGCVYRGAIRSSDEPNTRKDVAIKQLSRRGLQGHKEWLTEVHVLGVVEHPNLVKLIGYCAEDDERGMQRLLVYEFMPNRSVENHLSARCCKPLPWAMRLRIALDAARGLTYLHEEMDFQIIFRDMKTSNILLDELWNAKLSDFGLARQGPAEGQTHVSTAVVGTIGYAAPEYIQTGRLTAKSDIWSYGVVLYELITGRRPMDRNRPKAEQKLLDWVKPYISDIRKFHMIVDPRLEGSYTLKSATNLAAVANKCLIRRPKSRPKMSEVLGMVQSIIENMETGIPHPPPRSYLEETASEESKKRGLNWKRRIGDLKVGEGRRLVWQGWTQKLVRTH</sequence>
<evidence type="ECO:0000256" key="9">
    <source>
        <dbReference type="ARBA" id="ARBA00023170"/>
    </source>
</evidence>
<dbReference type="RefSeq" id="XP_008776800.2">
    <property type="nucleotide sequence ID" value="XM_008778578.4"/>
</dbReference>
<keyword evidence="4" id="KW-0597">Phosphoprotein</keyword>
<dbReference type="GeneID" id="103696856"/>
<dbReference type="PROSITE" id="PS50011">
    <property type="entry name" value="PROTEIN_KINASE_DOM"/>
    <property type="match status" value="1"/>
</dbReference>
<dbReference type="GO" id="GO:0004674">
    <property type="term" value="F:protein serine/threonine kinase activity"/>
    <property type="evidence" value="ECO:0007669"/>
    <property type="project" value="UniProtKB-KW"/>
</dbReference>
<name>A0A8B7BHE0_PHODC</name>
<evidence type="ECO:0000256" key="1">
    <source>
        <dbReference type="ARBA" id="ARBA00004167"/>
    </source>
</evidence>
<gene>
    <name evidence="14" type="primary">LOC103696856</name>
</gene>
<evidence type="ECO:0000256" key="3">
    <source>
        <dbReference type="ARBA" id="ARBA00022527"/>
    </source>
</evidence>
<evidence type="ECO:0000256" key="8">
    <source>
        <dbReference type="ARBA" id="ARBA00022840"/>
    </source>
</evidence>
<dbReference type="OrthoDB" id="4062651at2759"/>
<dbReference type="PANTHER" id="PTHR45621">
    <property type="entry name" value="OS01G0588500 PROTEIN-RELATED"/>
    <property type="match status" value="1"/>
</dbReference>
<evidence type="ECO:0000256" key="11">
    <source>
        <dbReference type="SAM" id="MobiDB-lite"/>
    </source>
</evidence>
<comment type="subcellular location">
    <subcellularLocation>
        <location evidence="1">Membrane</location>
        <topology evidence="1">Single-pass membrane protein</topology>
    </subcellularLocation>
</comment>
<keyword evidence="3" id="KW-0723">Serine/threonine-protein kinase</keyword>
<dbReference type="Gene3D" id="3.30.200.20">
    <property type="entry name" value="Phosphorylase Kinase, domain 1"/>
    <property type="match status" value="1"/>
</dbReference>
<evidence type="ECO:0000313" key="14">
    <source>
        <dbReference type="RefSeq" id="XP_008776800.2"/>
    </source>
</evidence>
<dbReference type="GO" id="GO:0016020">
    <property type="term" value="C:membrane"/>
    <property type="evidence" value="ECO:0007669"/>
    <property type="project" value="UniProtKB-SubCell"/>
</dbReference>
<dbReference type="PROSITE" id="PS00107">
    <property type="entry name" value="PROTEIN_KINASE_ATP"/>
    <property type="match status" value="1"/>
</dbReference>
<dbReference type="GO" id="GO:0005524">
    <property type="term" value="F:ATP binding"/>
    <property type="evidence" value="ECO:0007669"/>
    <property type="project" value="UniProtKB-UniRule"/>
</dbReference>
<evidence type="ECO:0000259" key="12">
    <source>
        <dbReference type="PROSITE" id="PS50011"/>
    </source>
</evidence>
<dbReference type="SMART" id="SM00220">
    <property type="entry name" value="S_TKc"/>
    <property type="match status" value="1"/>
</dbReference>
<keyword evidence="6 10" id="KW-0547">Nucleotide-binding</keyword>